<organism evidence="3 4">
    <name type="scientific">Nakamurella leprariae</name>
    <dbReference type="NCBI Taxonomy" id="2803911"/>
    <lineage>
        <taxon>Bacteria</taxon>
        <taxon>Bacillati</taxon>
        <taxon>Actinomycetota</taxon>
        <taxon>Actinomycetes</taxon>
        <taxon>Nakamurellales</taxon>
        <taxon>Nakamurellaceae</taxon>
        <taxon>Nakamurella</taxon>
    </lineage>
</organism>
<evidence type="ECO:0000313" key="4">
    <source>
        <dbReference type="Proteomes" id="UP000663792"/>
    </source>
</evidence>
<protein>
    <submittedName>
        <fullName evidence="3">CHAT domain-containing protein</fullName>
    </submittedName>
</protein>
<evidence type="ECO:0000256" key="1">
    <source>
        <dbReference type="SAM" id="MobiDB-lite"/>
    </source>
</evidence>
<dbReference type="EMBL" id="JAERWK010000015">
    <property type="protein sequence ID" value="MBM9468028.1"/>
    <property type="molecule type" value="Genomic_DNA"/>
</dbReference>
<sequence>MTTAAPELARRARELRRLTVADPVRHLPEVRDLLAAARQAGDTEAEVLALHTIGSALLTTLDAAAAKTTLDRAVRVARRSSRVDDLGAALVSRAGAQMALGRSTAAFRDLAEAAALPVPASGPTGTADPGDPEDPPVARLAAFQHGVLAQNLGRLSEAAGHYRTVLAAPDIGSVLTAKAGNNLGLIEIQLGRPAAAFGALELARRAAEGSPVLAANVASSRAWVSLHAGRILDGLEQFEQAEELFAVAGSSSAEHAIEYADALLDLRLVSEAAEVAERVTAEFQQRGAGLMAAEGILRLATARLLQDRAAEARRWAHQAHQMFREQRRPLWAARATVLQAEASLGPVGTEAPARTDEPPAPHTRAAPRPDLAAAAGSPLHPEAPEPPPMPDPVTPAQVSRAAATVDQLGPVAAAVHAHLVAGRTALAAGSPAPAVTHLTRAVRLAEGGPVLLRLHGALAGALAARTRGDRDEVLRHCRAGLSDLARHRDAFGSLEMRVRAGDHGGDLGRLGLEELLRGGTAAQVFAWTERTRAASLTAVAPVPDGGLGDELAELRAVGAELERGDGDPVDLLARQAALERRIGRITRRRAGSGPADEAADGQVAGSADSSAFAGVSPTRLRRLLAGRALVSYAALADRLVAVTVGPRGVAVVDLGQPAPVLEAVERLMFAVRRLSRPGPVGAARRAARAAAGRAVADLAARLIDPLALDPVTELVVVPSAILHRVPWSALRSGPVAVAPSAAVWATGIAERSDGHGNGRAATALVAGPGLQGARTEVLALQRVYPNADALLPPDSTVAATQQLLGQVELAHLACHSRLRADNPMFSSLQLTDGALTLHELDLAAAAPRRMVLAACNSAAGIGFGADDVLGFVSALLARGTRGVLASVVAVPDAASALIMPVLHAALADGGTMASALATARSVLDPDDPAHFVTWCAFNAYGAA</sequence>
<evidence type="ECO:0000313" key="3">
    <source>
        <dbReference type="EMBL" id="MBM9468028.1"/>
    </source>
</evidence>
<feature type="region of interest" description="Disordered" evidence="1">
    <location>
        <begin position="343"/>
        <end position="398"/>
    </location>
</feature>
<dbReference type="Gene3D" id="1.25.40.10">
    <property type="entry name" value="Tetratricopeptide repeat domain"/>
    <property type="match status" value="2"/>
</dbReference>
<comment type="caution">
    <text evidence="3">The sequence shown here is derived from an EMBL/GenBank/DDBJ whole genome shotgun (WGS) entry which is preliminary data.</text>
</comment>
<evidence type="ECO:0000259" key="2">
    <source>
        <dbReference type="Pfam" id="PF12770"/>
    </source>
</evidence>
<dbReference type="SUPFAM" id="SSF48452">
    <property type="entry name" value="TPR-like"/>
    <property type="match status" value="2"/>
</dbReference>
<dbReference type="Pfam" id="PF12770">
    <property type="entry name" value="CHAT"/>
    <property type="match status" value="1"/>
</dbReference>
<keyword evidence="4" id="KW-1185">Reference proteome</keyword>
<accession>A0A938YED1</accession>
<feature type="compositionally biased region" description="Low complexity" evidence="1">
    <location>
        <begin position="362"/>
        <end position="380"/>
    </location>
</feature>
<feature type="region of interest" description="Disordered" evidence="1">
    <location>
        <begin position="588"/>
        <end position="610"/>
    </location>
</feature>
<feature type="domain" description="CHAT" evidence="2">
    <location>
        <begin position="697"/>
        <end position="941"/>
    </location>
</feature>
<proteinExistence type="predicted"/>
<reference evidence="3" key="1">
    <citation type="submission" date="2021-01" db="EMBL/GenBank/DDBJ databases">
        <title>YIM 132084 draft genome.</title>
        <authorList>
            <person name="An D."/>
        </authorList>
    </citation>
    <scope>NUCLEOTIDE SEQUENCE</scope>
    <source>
        <strain evidence="3">YIM 132084</strain>
    </source>
</reference>
<dbReference type="Proteomes" id="UP000663792">
    <property type="component" value="Unassembled WGS sequence"/>
</dbReference>
<dbReference type="InterPro" id="IPR011990">
    <property type="entry name" value="TPR-like_helical_dom_sf"/>
</dbReference>
<gene>
    <name evidence="3" type="ORF">JL106_12130</name>
</gene>
<name>A0A938YED1_9ACTN</name>
<dbReference type="AlphaFoldDB" id="A0A938YED1"/>
<dbReference type="RefSeq" id="WP_205260977.1">
    <property type="nucleotide sequence ID" value="NZ_JAERWK010000015.1"/>
</dbReference>
<feature type="compositionally biased region" description="Pro residues" evidence="1">
    <location>
        <begin position="384"/>
        <end position="393"/>
    </location>
</feature>
<dbReference type="InterPro" id="IPR024983">
    <property type="entry name" value="CHAT_dom"/>
</dbReference>